<protein>
    <recommendedName>
        <fullName evidence="4">Transposase Tc1-like domain-containing protein</fullName>
    </recommendedName>
</protein>
<reference evidence="2" key="1">
    <citation type="submission" date="2025-08" db="UniProtKB">
        <authorList>
            <consortium name="Ensembl"/>
        </authorList>
    </citation>
    <scope>IDENTIFICATION</scope>
</reference>
<reference evidence="2" key="2">
    <citation type="submission" date="2025-09" db="UniProtKB">
        <authorList>
            <consortium name="Ensembl"/>
        </authorList>
    </citation>
    <scope>IDENTIFICATION</scope>
</reference>
<evidence type="ECO:0000256" key="1">
    <source>
        <dbReference type="SAM" id="MobiDB-lite"/>
    </source>
</evidence>
<evidence type="ECO:0000313" key="2">
    <source>
        <dbReference type="Ensembl" id="ENSMMOP00000012514.1"/>
    </source>
</evidence>
<accession>A0A3Q3WTG3</accession>
<name>A0A3Q3WTG3_MOLML</name>
<proteinExistence type="predicted"/>
<feature type="compositionally biased region" description="Basic and acidic residues" evidence="1">
    <location>
        <begin position="143"/>
        <end position="152"/>
    </location>
</feature>
<feature type="compositionally biased region" description="Polar residues" evidence="1">
    <location>
        <begin position="160"/>
        <end position="169"/>
    </location>
</feature>
<evidence type="ECO:0008006" key="4">
    <source>
        <dbReference type="Google" id="ProtNLM"/>
    </source>
</evidence>
<feature type="region of interest" description="Disordered" evidence="1">
    <location>
        <begin position="137"/>
        <end position="169"/>
    </location>
</feature>
<dbReference type="Ensembl" id="ENSMMOT00000012719.1">
    <property type="protein sequence ID" value="ENSMMOP00000012514.1"/>
    <property type="gene ID" value="ENSMMOG00000009624.1"/>
</dbReference>
<dbReference type="STRING" id="94237.ENSMMOP00000012514"/>
<dbReference type="AlphaFoldDB" id="A0A3Q3WTG3"/>
<organism evidence="2 3">
    <name type="scientific">Mola mola</name>
    <name type="common">Ocean sunfish</name>
    <name type="synonym">Tetraodon mola</name>
    <dbReference type="NCBI Taxonomy" id="94237"/>
    <lineage>
        <taxon>Eukaryota</taxon>
        <taxon>Metazoa</taxon>
        <taxon>Chordata</taxon>
        <taxon>Craniata</taxon>
        <taxon>Vertebrata</taxon>
        <taxon>Euteleostomi</taxon>
        <taxon>Actinopterygii</taxon>
        <taxon>Neopterygii</taxon>
        <taxon>Teleostei</taxon>
        <taxon>Neoteleostei</taxon>
        <taxon>Acanthomorphata</taxon>
        <taxon>Eupercaria</taxon>
        <taxon>Tetraodontiformes</taxon>
        <taxon>Molidae</taxon>
        <taxon>Mola</taxon>
    </lineage>
</organism>
<keyword evidence="3" id="KW-1185">Reference proteome</keyword>
<evidence type="ECO:0000313" key="3">
    <source>
        <dbReference type="Proteomes" id="UP000261620"/>
    </source>
</evidence>
<sequence>AFDCSPTNRERELGLDHKTNLENAKKVKVAVSTVCFTIKRHSETWANSDSKRSGRPKATESEEKCLRVNNLRDRQHIGQQLQAQLNNGCIAGFTGRIAARKPLLRHQNKKKSEDWKKVLCYQTGFLWEDGSSVCTDHGSTRTGLEHESDRARGLPHQTGPKVQTVQRCP</sequence>
<dbReference type="Proteomes" id="UP000261620">
    <property type="component" value="Unplaced"/>
</dbReference>